<comment type="similarity">
    <text evidence="1">Belongs to the bacterial solute-binding protein 5 family.</text>
</comment>
<dbReference type="InterPro" id="IPR039424">
    <property type="entry name" value="SBP_5"/>
</dbReference>
<dbReference type="GO" id="GO:1904680">
    <property type="term" value="F:peptide transmembrane transporter activity"/>
    <property type="evidence" value="ECO:0007669"/>
    <property type="project" value="TreeGrafter"/>
</dbReference>
<sequence length="389" mass="41711">MGPRNPKFSNVDADQVATDEDGNEVLAEDQVWFSGSSPVMELVTQFPEISEDGRSVTLTFDSVRSDWLMDMQFPPVAAHAVAGIALDIADAQEAKDALVAAFRDNDSAALNKIAGVWNTGFNFTSMPSDPRVHLSTGPFILDEFVENQHLTLVRNEAFDWGNVPAVDQVTFRFTEDPMAAITALQNGEVDIISPQSSVDVLKTLAGLDGIEYETGVEATWEHVTLMHNYGGPFDAATYGGNVDVARLVRQAFLQTIPRQQIIDTLITPLQDDAAIRNSFNFVPGAPATTRPWPATGLTSSSVTPRRRPSCSSRRVRCTPGCPRRSTCASSSVPRTSAAPTSSSSSRLRPRRSASTSSTAATTTGARSSSPATVRSTPRSSGGSPPARCC</sequence>
<evidence type="ECO:0000256" key="1">
    <source>
        <dbReference type="ARBA" id="ARBA00005695"/>
    </source>
</evidence>
<accession>A0A4P6F437</accession>
<dbReference type="InterPro" id="IPR000914">
    <property type="entry name" value="SBP_5_dom"/>
</dbReference>
<keyword evidence="3" id="KW-0732">Signal</keyword>
<dbReference type="Proteomes" id="UP000292118">
    <property type="component" value="Chromosome"/>
</dbReference>
<dbReference type="Pfam" id="PF00496">
    <property type="entry name" value="SBP_bac_5"/>
    <property type="match status" value="1"/>
</dbReference>
<feature type="compositionally biased region" description="Basic residues" evidence="4">
    <location>
        <begin position="304"/>
        <end position="316"/>
    </location>
</feature>
<feature type="compositionally biased region" description="Low complexity" evidence="4">
    <location>
        <begin position="328"/>
        <end position="389"/>
    </location>
</feature>
<dbReference type="PANTHER" id="PTHR30290:SF9">
    <property type="entry name" value="OLIGOPEPTIDE-BINDING PROTEIN APPA"/>
    <property type="match status" value="1"/>
</dbReference>
<dbReference type="RefSeq" id="WP_129187959.1">
    <property type="nucleotide sequence ID" value="NZ_CP035493.1"/>
</dbReference>
<feature type="domain" description="Solute-binding protein family 5" evidence="5">
    <location>
        <begin position="134"/>
        <end position="286"/>
    </location>
</feature>
<evidence type="ECO:0000256" key="4">
    <source>
        <dbReference type="SAM" id="MobiDB-lite"/>
    </source>
</evidence>
<feature type="region of interest" description="Disordered" evidence="4">
    <location>
        <begin position="284"/>
        <end position="389"/>
    </location>
</feature>
<dbReference type="SUPFAM" id="SSF53850">
    <property type="entry name" value="Periplasmic binding protein-like II"/>
    <property type="match status" value="1"/>
</dbReference>
<dbReference type="AlphaFoldDB" id="A0A4P6F437"/>
<organism evidence="6 7">
    <name type="scientific">Xylanimonas protaetiae</name>
    <dbReference type="NCBI Taxonomy" id="2509457"/>
    <lineage>
        <taxon>Bacteria</taxon>
        <taxon>Bacillati</taxon>
        <taxon>Actinomycetota</taxon>
        <taxon>Actinomycetes</taxon>
        <taxon>Micrococcales</taxon>
        <taxon>Promicromonosporaceae</taxon>
        <taxon>Xylanimonas</taxon>
    </lineage>
</organism>
<evidence type="ECO:0000313" key="7">
    <source>
        <dbReference type="Proteomes" id="UP000292118"/>
    </source>
</evidence>
<proteinExistence type="inferred from homology"/>
<protein>
    <recommendedName>
        <fullName evidence="5">Solute-binding protein family 5 domain-containing protein</fullName>
    </recommendedName>
</protein>
<dbReference type="Gene3D" id="3.40.190.10">
    <property type="entry name" value="Periplasmic binding protein-like II"/>
    <property type="match status" value="1"/>
</dbReference>
<reference evidence="6 7" key="1">
    <citation type="submission" date="2019-01" db="EMBL/GenBank/DDBJ databases">
        <title>Genome sequencing of strain FW10M-9.</title>
        <authorList>
            <person name="Heo J."/>
            <person name="Kim S.-J."/>
            <person name="Kim J.-S."/>
            <person name="Hong S.-B."/>
            <person name="Kwon S.-W."/>
        </authorList>
    </citation>
    <scope>NUCLEOTIDE SEQUENCE [LARGE SCALE GENOMIC DNA]</scope>
    <source>
        <strain evidence="6 7">FW10M-9</strain>
    </source>
</reference>
<dbReference type="Gene3D" id="3.10.105.10">
    <property type="entry name" value="Dipeptide-binding Protein, Domain 3"/>
    <property type="match status" value="1"/>
</dbReference>
<name>A0A4P6F437_9MICO</name>
<dbReference type="PANTHER" id="PTHR30290">
    <property type="entry name" value="PERIPLASMIC BINDING COMPONENT OF ABC TRANSPORTER"/>
    <property type="match status" value="1"/>
</dbReference>
<evidence type="ECO:0000259" key="5">
    <source>
        <dbReference type="Pfam" id="PF00496"/>
    </source>
</evidence>
<gene>
    <name evidence="6" type="ORF">ET471_09940</name>
</gene>
<evidence type="ECO:0000256" key="3">
    <source>
        <dbReference type="ARBA" id="ARBA00022729"/>
    </source>
</evidence>
<dbReference type="GO" id="GO:0015833">
    <property type="term" value="P:peptide transport"/>
    <property type="evidence" value="ECO:0007669"/>
    <property type="project" value="TreeGrafter"/>
</dbReference>
<dbReference type="KEGG" id="xya:ET471_09940"/>
<evidence type="ECO:0000313" key="6">
    <source>
        <dbReference type="EMBL" id="QAY70314.1"/>
    </source>
</evidence>
<evidence type="ECO:0000256" key="2">
    <source>
        <dbReference type="ARBA" id="ARBA00022448"/>
    </source>
</evidence>
<keyword evidence="2" id="KW-0813">Transport</keyword>
<dbReference type="EMBL" id="CP035493">
    <property type="protein sequence ID" value="QAY70314.1"/>
    <property type="molecule type" value="Genomic_DNA"/>
</dbReference>
<dbReference type="OrthoDB" id="7888869at2"/>
<keyword evidence="7" id="KW-1185">Reference proteome</keyword>